<sequence length="223" mass="25762">MKTFWLKHRGLLTYLLVMCTAVIVLRIFFISIFTVEQNSMNNSYINGDRVLVYKQFGPVNRYDVVIVRHHGEFYIKRCIGLPGDRIQIAKGRVSIDGRLLDEFKRFAIKTNLDSIKKSQAYTPDFDIRDIYNAQWTVDDFGPLAIPAKNKPLHISSKQLVNYNYLNIANTSPVTDGQLDLTADRDYYFVMGDNREFSKDSRSFGLIRADEIIGKVGFVVWPQF</sequence>
<keyword evidence="7" id="KW-0472">Membrane</keyword>
<evidence type="ECO:0000256" key="1">
    <source>
        <dbReference type="ARBA" id="ARBA00000677"/>
    </source>
</evidence>
<evidence type="ECO:0000256" key="2">
    <source>
        <dbReference type="ARBA" id="ARBA00009370"/>
    </source>
</evidence>
<comment type="catalytic activity">
    <reaction evidence="1 7">
        <text>Cleavage of hydrophobic, N-terminal signal or leader sequences from secreted and periplasmic proteins.</text>
        <dbReference type="EC" id="3.4.21.89"/>
    </reaction>
</comment>
<feature type="domain" description="Peptidase S26" evidence="8">
    <location>
        <begin position="13"/>
        <end position="220"/>
    </location>
</feature>
<accession>A0A3S3VL15</accession>
<dbReference type="SUPFAM" id="SSF51306">
    <property type="entry name" value="LexA/Signal peptidase"/>
    <property type="match status" value="1"/>
</dbReference>
<dbReference type="CDD" id="cd06462">
    <property type="entry name" value="Peptidase_S24_S26"/>
    <property type="match status" value="1"/>
</dbReference>
<dbReference type="Pfam" id="PF10502">
    <property type="entry name" value="Peptidase_S26"/>
    <property type="match status" value="1"/>
</dbReference>
<feature type="transmembrane region" description="Helical" evidence="7">
    <location>
        <begin position="12"/>
        <end position="33"/>
    </location>
</feature>
<evidence type="ECO:0000256" key="7">
    <source>
        <dbReference type="RuleBase" id="RU362042"/>
    </source>
</evidence>
<dbReference type="GO" id="GO:0004252">
    <property type="term" value="F:serine-type endopeptidase activity"/>
    <property type="evidence" value="ECO:0007669"/>
    <property type="project" value="InterPro"/>
</dbReference>
<comment type="caution">
    <text evidence="9">The sequence shown here is derived from an EMBL/GenBank/DDBJ whole genome shotgun (WGS) entry which is preliminary data.</text>
</comment>
<protein>
    <recommendedName>
        <fullName evidence="4 7">Signal peptidase I</fullName>
        <ecNumber evidence="3 7">3.4.21.89</ecNumber>
    </recommendedName>
</protein>
<keyword evidence="7" id="KW-1133">Transmembrane helix</keyword>
<dbReference type="InterPro" id="IPR019533">
    <property type="entry name" value="Peptidase_S26"/>
</dbReference>
<dbReference type="EC" id="3.4.21.89" evidence="3 7"/>
<feature type="active site" evidence="6">
    <location>
        <position position="76"/>
    </location>
</feature>
<evidence type="ECO:0000313" key="9">
    <source>
        <dbReference type="EMBL" id="RWY55652.1"/>
    </source>
</evidence>
<dbReference type="NCBIfam" id="TIGR02227">
    <property type="entry name" value="sigpep_I_bact"/>
    <property type="match status" value="1"/>
</dbReference>
<dbReference type="CDD" id="cd06530">
    <property type="entry name" value="S26_SPase_I"/>
    <property type="match status" value="1"/>
</dbReference>
<dbReference type="PANTHER" id="PTHR43390:SF1">
    <property type="entry name" value="CHLOROPLAST PROCESSING PEPTIDASE"/>
    <property type="match status" value="1"/>
</dbReference>
<comment type="similarity">
    <text evidence="2 7">Belongs to the peptidase S26 family.</text>
</comment>
<organism evidence="9 10">
    <name type="scientific">Mucilaginibacter gilvus</name>
    <dbReference type="NCBI Taxonomy" id="2305909"/>
    <lineage>
        <taxon>Bacteria</taxon>
        <taxon>Pseudomonadati</taxon>
        <taxon>Bacteroidota</taxon>
        <taxon>Sphingobacteriia</taxon>
        <taxon>Sphingobacteriales</taxon>
        <taxon>Sphingobacteriaceae</taxon>
        <taxon>Mucilaginibacter</taxon>
    </lineage>
</organism>
<keyword evidence="7" id="KW-0645">Protease</keyword>
<evidence type="ECO:0000259" key="8">
    <source>
        <dbReference type="Pfam" id="PF10502"/>
    </source>
</evidence>
<dbReference type="PROSITE" id="PS00761">
    <property type="entry name" value="SPASE_I_3"/>
    <property type="match status" value="1"/>
</dbReference>
<evidence type="ECO:0000256" key="6">
    <source>
        <dbReference type="PIRSR" id="PIRSR600223-1"/>
    </source>
</evidence>
<dbReference type="PRINTS" id="PR00727">
    <property type="entry name" value="LEADERPTASE"/>
</dbReference>
<dbReference type="Proteomes" id="UP000286701">
    <property type="component" value="Unassembled WGS sequence"/>
</dbReference>
<dbReference type="GO" id="GO:0009003">
    <property type="term" value="F:signal peptidase activity"/>
    <property type="evidence" value="ECO:0007669"/>
    <property type="project" value="UniProtKB-EC"/>
</dbReference>
<proteinExistence type="inferred from homology"/>
<dbReference type="GO" id="GO:0006465">
    <property type="term" value="P:signal peptide processing"/>
    <property type="evidence" value="ECO:0007669"/>
    <property type="project" value="InterPro"/>
</dbReference>
<evidence type="ECO:0000256" key="5">
    <source>
        <dbReference type="ARBA" id="ARBA00022801"/>
    </source>
</evidence>
<dbReference type="PANTHER" id="PTHR43390">
    <property type="entry name" value="SIGNAL PEPTIDASE I"/>
    <property type="match status" value="1"/>
</dbReference>
<keyword evidence="5 7" id="KW-0378">Hydrolase</keyword>
<comment type="subcellular location">
    <subcellularLocation>
        <location evidence="7">Membrane</location>
        <topology evidence="7">Single-pass type II membrane protein</topology>
    </subcellularLocation>
</comment>
<evidence type="ECO:0000256" key="4">
    <source>
        <dbReference type="ARBA" id="ARBA00019232"/>
    </source>
</evidence>
<reference evidence="9 10" key="1">
    <citation type="submission" date="2019-01" db="EMBL/GenBank/DDBJ databases">
        <title>Mucilaginibacter antarcticum sp. nov., isolated from antarctic soil.</title>
        <authorList>
            <person name="Yan Y.-Q."/>
            <person name="Du Z.-J."/>
        </authorList>
    </citation>
    <scope>NUCLEOTIDE SEQUENCE [LARGE SCALE GENOMIC DNA]</scope>
    <source>
        <strain evidence="9 10">F01003</strain>
    </source>
</reference>
<keyword evidence="10" id="KW-1185">Reference proteome</keyword>
<dbReference type="InterPro" id="IPR000223">
    <property type="entry name" value="Pept_S26A_signal_pept_1"/>
</dbReference>
<evidence type="ECO:0000256" key="3">
    <source>
        <dbReference type="ARBA" id="ARBA00013208"/>
    </source>
</evidence>
<dbReference type="Gene3D" id="2.10.109.10">
    <property type="entry name" value="Umud Fragment, subunit A"/>
    <property type="match status" value="1"/>
</dbReference>
<evidence type="ECO:0000313" key="10">
    <source>
        <dbReference type="Proteomes" id="UP000286701"/>
    </source>
</evidence>
<dbReference type="OrthoDB" id="9802919at2"/>
<dbReference type="EMBL" id="SBIW01000002">
    <property type="protein sequence ID" value="RWY55652.1"/>
    <property type="molecule type" value="Genomic_DNA"/>
</dbReference>
<keyword evidence="7" id="KW-0812">Transmembrane</keyword>
<dbReference type="AlphaFoldDB" id="A0A3S3VL15"/>
<dbReference type="InterPro" id="IPR019758">
    <property type="entry name" value="Pept_S26A_signal_pept_1_CS"/>
</dbReference>
<name>A0A3S3VL15_9SPHI</name>
<feature type="active site" evidence="6">
    <location>
        <position position="39"/>
    </location>
</feature>
<dbReference type="RefSeq" id="WP_128532537.1">
    <property type="nucleotide sequence ID" value="NZ_SBIW01000002.1"/>
</dbReference>
<dbReference type="GO" id="GO:0016020">
    <property type="term" value="C:membrane"/>
    <property type="evidence" value="ECO:0007669"/>
    <property type="project" value="UniProtKB-SubCell"/>
</dbReference>
<dbReference type="InterPro" id="IPR036286">
    <property type="entry name" value="LexA/Signal_pep-like_sf"/>
</dbReference>
<gene>
    <name evidence="9" type="primary">lepB</name>
    <name evidence="9" type="ORF">EPL05_04565</name>
</gene>